<feature type="domain" description="Major facilitator superfamily (MFS) profile" evidence="8">
    <location>
        <begin position="6"/>
        <end position="381"/>
    </location>
</feature>
<dbReference type="CDD" id="cd17324">
    <property type="entry name" value="MFS_NepI_like"/>
    <property type="match status" value="1"/>
</dbReference>
<feature type="transmembrane region" description="Helical" evidence="7">
    <location>
        <begin position="330"/>
        <end position="351"/>
    </location>
</feature>
<dbReference type="InterPro" id="IPR050189">
    <property type="entry name" value="MFS_Efflux_Transporters"/>
</dbReference>
<evidence type="ECO:0000256" key="4">
    <source>
        <dbReference type="ARBA" id="ARBA00022692"/>
    </source>
</evidence>
<evidence type="ECO:0000313" key="9">
    <source>
        <dbReference type="EMBL" id="MFC5447044.1"/>
    </source>
</evidence>
<dbReference type="InterPro" id="IPR011701">
    <property type="entry name" value="MFS"/>
</dbReference>
<comment type="caution">
    <text evidence="9">The sequence shown here is derived from an EMBL/GenBank/DDBJ whole genome shotgun (WGS) entry which is preliminary data.</text>
</comment>
<comment type="subcellular location">
    <subcellularLocation>
        <location evidence="1">Cell membrane</location>
        <topology evidence="1">Multi-pass membrane protein</topology>
    </subcellularLocation>
</comment>
<sequence>MNNSWKIYMLAFISFFVSTSEYVIAGILDQIASWANISVPAAGQLITVFALANAIGSPIFVMATTKIDRRYLLMYSLAIVVIGSILTITLPGFGFLIVSRIVLAIGGGVFVIGAKTVAAKHAAPGEQAGAIGTVIMGFSASLIAGVPIGRVMAAAYGWQVIFVAIGILSLLAIFAVARTIPPTAGDAPIPLGKQLALLKNPEILNGFGVTFFWQLGYAMLYAYIVPFLLNGTSMNEREVSIALFAFGIATLVGSKFGGFMTDRIGIPRSLMGSMLVQVIALVMLSSIAKSTFAAIPFLMLWAFSAWSSGPGLQFNLVAIAPEASGIMLSLYGSILQLSIATAGGIGGIAVGSASIRAVGWGAAVSVAIAVILAAASFSRKQAGGFVMNRIEESQETWRS</sequence>
<accession>A0ABW0K1E1</accession>
<gene>
    <name evidence="9" type="ORF">ACFPOG_02155</name>
</gene>
<keyword evidence="2" id="KW-0813">Transport</keyword>
<dbReference type="Gene3D" id="1.20.1250.20">
    <property type="entry name" value="MFS general substrate transporter like domains"/>
    <property type="match status" value="1"/>
</dbReference>
<dbReference type="EMBL" id="JBHSMJ010000005">
    <property type="protein sequence ID" value="MFC5447044.1"/>
    <property type="molecule type" value="Genomic_DNA"/>
</dbReference>
<feature type="transmembrane region" description="Helical" evidence="7">
    <location>
        <begin position="270"/>
        <end position="288"/>
    </location>
</feature>
<dbReference type="PROSITE" id="PS50850">
    <property type="entry name" value="MFS"/>
    <property type="match status" value="1"/>
</dbReference>
<dbReference type="InterPro" id="IPR036259">
    <property type="entry name" value="MFS_trans_sf"/>
</dbReference>
<keyword evidence="6 7" id="KW-0472">Membrane</keyword>
<keyword evidence="5 7" id="KW-1133">Transmembrane helix</keyword>
<feature type="transmembrane region" description="Helical" evidence="7">
    <location>
        <begin position="294"/>
        <end position="318"/>
    </location>
</feature>
<dbReference type="RefSeq" id="WP_270881505.1">
    <property type="nucleotide sequence ID" value="NZ_JAQFVF010000053.1"/>
</dbReference>
<evidence type="ECO:0000256" key="7">
    <source>
        <dbReference type="SAM" id="Phobius"/>
    </source>
</evidence>
<evidence type="ECO:0000256" key="6">
    <source>
        <dbReference type="ARBA" id="ARBA00023136"/>
    </source>
</evidence>
<proteinExistence type="predicted"/>
<feature type="transmembrane region" description="Helical" evidence="7">
    <location>
        <begin position="155"/>
        <end position="177"/>
    </location>
</feature>
<evidence type="ECO:0000313" key="10">
    <source>
        <dbReference type="Proteomes" id="UP001596044"/>
    </source>
</evidence>
<evidence type="ECO:0000256" key="3">
    <source>
        <dbReference type="ARBA" id="ARBA00022475"/>
    </source>
</evidence>
<keyword evidence="3" id="KW-1003">Cell membrane</keyword>
<dbReference type="Pfam" id="PF07690">
    <property type="entry name" value="MFS_1"/>
    <property type="match status" value="1"/>
</dbReference>
<reference evidence="10" key="1">
    <citation type="journal article" date="2019" name="Int. J. Syst. Evol. Microbiol.">
        <title>The Global Catalogue of Microorganisms (GCM) 10K type strain sequencing project: providing services to taxonomists for standard genome sequencing and annotation.</title>
        <authorList>
            <consortium name="The Broad Institute Genomics Platform"/>
            <consortium name="The Broad Institute Genome Sequencing Center for Infectious Disease"/>
            <person name="Wu L."/>
            <person name="Ma J."/>
        </authorList>
    </citation>
    <scope>NUCLEOTIDE SEQUENCE [LARGE SCALE GENOMIC DNA]</scope>
    <source>
        <strain evidence="10">KACC 11904</strain>
    </source>
</reference>
<dbReference type="PANTHER" id="PTHR43124:SF10">
    <property type="entry name" value="PURINE EFFLUX PUMP PBUE"/>
    <property type="match status" value="1"/>
</dbReference>
<feature type="transmembrane region" description="Helical" evidence="7">
    <location>
        <begin position="203"/>
        <end position="224"/>
    </location>
</feature>
<feature type="transmembrane region" description="Helical" evidence="7">
    <location>
        <begin position="239"/>
        <end position="258"/>
    </location>
</feature>
<feature type="transmembrane region" description="Helical" evidence="7">
    <location>
        <begin position="41"/>
        <end position="60"/>
    </location>
</feature>
<dbReference type="PANTHER" id="PTHR43124">
    <property type="entry name" value="PURINE EFFLUX PUMP PBUE"/>
    <property type="match status" value="1"/>
</dbReference>
<feature type="transmembrane region" description="Helical" evidence="7">
    <location>
        <begin position="130"/>
        <end position="149"/>
    </location>
</feature>
<keyword evidence="4 7" id="KW-0812">Transmembrane</keyword>
<keyword evidence="10" id="KW-1185">Reference proteome</keyword>
<feature type="transmembrane region" description="Helical" evidence="7">
    <location>
        <begin position="357"/>
        <end position="377"/>
    </location>
</feature>
<evidence type="ECO:0000256" key="2">
    <source>
        <dbReference type="ARBA" id="ARBA00022448"/>
    </source>
</evidence>
<dbReference type="InterPro" id="IPR020846">
    <property type="entry name" value="MFS_dom"/>
</dbReference>
<evidence type="ECO:0000259" key="8">
    <source>
        <dbReference type="PROSITE" id="PS50850"/>
    </source>
</evidence>
<dbReference type="Proteomes" id="UP001596044">
    <property type="component" value="Unassembled WGS sequence"/>
</dbReference>
<feature type="transmembrane region" description="Helical" evidence="7">
    <location>
        <begin position="97"/>
        <end position="118"/>
    </location>
</feature>
<name>A0ABW0K1E1_9BACL</name>
<organism evidence="9 10">
    <name type="scientific">Paenibacillus aestuarii</name>
    <dbReference type="NCBI Taxonomy" id="516965"/>
    <lineage>
        <taxon>Bacteria</taxon>
        <taxon>Bacillati</taxon>
        <taxon>Bacillota</taxon>
        <taxon>Bacilli</taxon>
        <taxon>Bacillales</taxon>
        <taxon>Paenibacillaceae</taxon>
        <taxon>Paenibacillus</taxon>
    </lineage>
</organism>
<dbReference type="SUPFAM" id="SSF103473">
    <property type="entry name" value="MFS general substrate transporter"/>
    <property type="match status" value="1"/>
</dbReference>
<evidence type="ECO:0000256" key="5">
    <source>
        <dbReference type="ARBA" id="ARBA00022989"/>
    </source>
</evidence>
<protein>
    <submittedName>
        <fullName evidence="9">MFS transporter</fullName>
    </submittedName>
</protein>
<evidence type="ECO:0000256" key="1">
    <source>
        <dbReference type="ARBA" id="ARBA00004651"/>
    </source>
</evidence>
<feature type="transmembrane region" description="Helical" evidence="7">
    <location>
        <begin position="72"/>
        <end position="91"/>
    </location>
</feature>